<evidence type="ECO:0000256" key="1">
    <source>
        <dbReference type="SAM" id="Phobius"/>
    </source>
</evidence>
<accession>A0A1I6GKZ9</accession>
<keyword evidence="1" id="KW-0812">Transmembrane</keyword>
<dbReference type="EMBL" id="FOYU01000001">
    <property type="protein sequence ID" value="SFR42892.1"/>
    <property type="molecule type" value="Genomic_DNA"/>
</dbReference>
<protein>
    <submittedName>
        <fullName evidence="2">Uncharacterized protein</fullName>
    </submittedName>
</protein>
<sequence length="63" mass="7073">MENIIAALLFAVLVGAGSLGVTSLGMFAFHRNENRDAQQRERLEYAFFGVFGVVVMLMMWYAL</sequence>
<organism evidence="2 3">
    <name type="scientific">Pseudidiomarina maritima</name>
    <dbReference type="NCBI Taxonomy" id="519453"/>
    <lineage>
        <taxon>Bacteria</taxon>
        <taxon>Pseudomonadati</taxon>
        <taxon>Pseudomonadota</taxon>
        <taxon>Gammaproteobacteria</taxon>
        <taxon>Alteromonadales</taxon>
        <taxon>Idiomarinaceae</taxon>
        <taxon>Pseudidiomarina</taxon>
    </lineage>
</organism>
<keyword evidence="3" id="KW-1185">Reference proteome</keyword>
<dbReference type="RefSeq" id="WP_092855651.1">
    <property type="nucleotide sequence ID" value="NZ_FOYU01000001.1"/>
</dbReference>
<proteinExistence type="predicted"/>
<keyword evidence="1" id="KW-0472">Membrane</keyword>
<feature type="transmembrane region" description="Helical" evidence="1">
    <location>
        <begin position="6"/>
        <end position="30"/>
    </location>
</feature>
<reference evidence="3" key="1">
    <citation type="submission" date="2016-10" db="EMBL/GenBank/DDBJ databases">
        <authorList>
            <person name="Varghese N."/>
            <person name="Submissions S."/>
        </authorList>
    </citation>
    <scope>NUCLEOTIDE SEQUENCE [LARGE SCALE GENOMIC DNA]</scope>
    <source>
        <strain evidence="3">CGMCC 1.7285</strain>
    </source>
</reference>
<evidence type="ECO:0000313" key="3">
    <source>
        <dbReference type="Proteomes" id="UP000199424"/>
    </source>
</evidence>
<evidence type="ECO:0000313" key="2">
    <source>
        <dbReference type="EMBL" id="SFR42892.1"/>
    </source>
</evidence>
<name>A0A1I6GKZ9_9GAMM</name>
<keyword evidence="1" id="KW-1133">Transmembrane helix</keyword>
<gene>
    <name evidence="2" type="ORF">SAMN04488070_0886</name>
</gene>
<dbReference type="AlphaFoldDB" id="A0A1I6GKZ9"/>
<feature type="transmembrane region" description="Helical" evidence="1">
    <location>
        <begin position="42"/>
        <end position="62"/>
    </location>
</feature>
<dbReference type="Proteomes" id="UP000199424">
    <property type="component" value="Unassembled WGS sequence"/>
</dbReference>